<dbReference type="SUPFAM" id="SSF56747">
    <property type="entry name" value="Prim-pol domain"/>
    <property type="match status" value="1"/>
</dbReference>
<feature type="region of interest" description="Disordered" evidence="1">
    <location>
        <begin position="235"/>
        <end position="265"/>
    </location>
</feature>
<accession>A0AAI8PAK6</accession>
<reference evidence="3 4" key="1">
    <citation type="submission" date="2018-08" db="EMBL/GenBank/DDBJ databases">
        <authorList>
            <person name="Lee Y."/>
            <person name="Kakembo D."/>
        </authorList>
    </citation>
    <scope>NUCLEOTIDE SEQUENCE [LARGE SCALE GENOMIC DNA]</scope>
    <source>
        <strain evidence="3 4">JBCS1880</strain>
    </source>
</reference>
<dbReference type="Pfam" id="PF09250">
    <property type="entry name" value="Prim-Pol"/>
    <property type="match status" value="1"/>
</dbReference>
<dbReference type="InterPro" id="IPR045455">
    <property type="entry name" value="NrS-1_pol-like_helicase"/>
</dbReference>
<organism evidence="3 4">
    <name type="scientific">Pseudomonas parafulva</name>
    <dbReference type="NCBI Taxonomy" id="157782"/>
    <lineage>
        <taxon>Bacteria</taxon>
        <taxon>Pseudomonadati</taxon>
        <taxon>Pseudomonadota</taxon>
        <taxon>Gammaproteobacteria</taxon>
        <taxon>Pseudomonadales</taxon>
        <taxon>Pseudomonadaceae</taxon>
        <taxon>Pseudomonas</taxon>
    </lineage>
</organism>
<proteinExistence type="predicted"/>
<dbReference type="SMART" id="SM00943">
    <property type="entry name" value="Prim-Pol"/>
    <property type="match status" value="1"/>
</dbReference>
<name>A0AAI8PAK6_9PSED</name>
<evidence type="ECO:0000259" key="2">
    <source>
        <dbReference type="SMART" id="SM00943"/>
    </source>
</evidence>
<protein>
    <submittedName>
        <fullName evidence="3">DNA primase</fullName>
    </submittedName>
</protein>
<dbReference type="EMBL" id="CP031641">
    <property type="protein sequence ID" value="AXO89008.1"/>
    <property type="molecule type" value="Genomic_DNA"/>
</dbReference>
<feature type="domain" description="DNA primase/polymerase bifunctional N-terminal" evidence="2">
    <location>
        <begin position="13"/>
        <end position="219"/>
    </location>
</feature>
<dbReference type="Proteomes" id="UP000258127">
    <property type="component" value="Chromosome"/>
</dbReference>
<sequence length="923" mass="102498">MSERPTPTTADWARRYIDTFGLALVPIDPGEKGPKGSGWNQPGGYFTAVDDAATFWSTHPSHNLGVVLGPSRVCSLDVDDVQCTRQILQELLGMDLDSLADAYPTSVGNPARFRIMFKMPEGVDLSWHPLTWPSQADPDGSIHKALMTQVKAARDAKDIDRVNALKVAAEPFKKIPVFELRAGLVQDVLPPSIHPGTGRPYTWRTPPDPQGLPELPAKLLAIWQDWENFKPKAESICPWQPKPKPAPRPAVAKPRPAQPRSGRDLPDVIPLFNQAHDIASLIEAHGYERRGDKWLCPQSSSGMAGVSISEGKLYSHHSSDPLANGHKNDAFDVFCILVHGGDQRAAIKAAAEILGIDAKSRAPAPPPVGALPRAPSVNEQADQEPPRAADTEVAPDADLEPAESSPASSSDGEGGGGAFNLKALLRRYALIEGTTQVWDIDAAKKVKKAGFIAHIGKEAFKEWEAVTDPSRKKRVSEEWVKDNERTQALAGKALGDFSMPMMTRYVYIDGTKDVWDYAKKRRVAEGAVKMALGDAYSLWLNNPDRRVVDMNHIVFDPCMKHDPQVYINTFEGLPLEPVRNDAACENLRWLINFLCNEDEVSARWLTCWLAYPLQHSGAKMDTAVLMHSTMEGSGKSLLFSVVMGQLYGIYSATVGQTQLEGNFNAWQSGKLWAVFEEVVSRDQRYNQVGKIKQLITGQTIRIESKFVNGWEESSHMNAVFLSNEIMPWPIGEADRRFLVMWPEHKLPPERQLAIKQELLNGGVEALYGWLLAQELGDFDPQTKPPSTPARERLVALSRASWQTFVHLWRTAQLGNGLWGACLSSDLYSLFLEWCQRFKEHSMSQTKFSLFIETVGVEKTRAIPWTEGNTRRFSAWFFPKDDQAFLPPSMKSAELGAHVLAWRSKAKLAGWNVDGWDHVKGAAA</sequence>
<feature type="region of interest" description="Disordered" evidence="1">
    <location>
        <begin position="359"/>
        <end position="415"/>
    </location>
</feature>
<dbReference type="RefSeq" id="WP_116888601.1">
    <property type="nucleotide sequence ID" value="NZ_CP031641.1"/>
</dbReference>
<evidence type="ECO:0000256" key="1">
    <source>
        <dbReference type="SAM" id="MobiDB-lite"/>
    </source>
</evidence>
<evidence type="ECO:0000313" key="4">
    <source>
        <dbReference type="Proteomes" id="UP000258127"/>
    </source>
</evidence>
<dbReference type="InterPro" id="IPR015330">
    <property type="entry name" value="DNA_primase/pol_bifunc_N"/>
</dbReference>
<feature type="compositionally biased region" description="Low complexity" evidence="1">
    <location>
        <begin position="402"/>
        <end position="411"/>
    </location>
</feature>
<keyword evidence="4" id="KW-1185">Reference proteome</keyword>
<dbReference type="Pfam" id="PF19263">
    <property type="entry name" value="DUF5906"/>
    <property type="match status" value="1"/>
</dbReference>
<gene>
    <name evidence="3" type="ORF">DZC75_13735</name>
</gene>
<dbReference type="AlphaFoldDB" id="A0AAI8PAK6"/>
<evidence type="ECO:0000313" key="3">
    <source>
        <dbReference type="EMBL" id="AXO89008.1"/>
    </source>
</evidence>
<feature type="compositionally biased region" description="Low complexity" evidence="1">
    <location>
        <begin position="249"/>
        <end position="260"/>
    </location>
</feature>